<sequence length="79" mass="8479">MAPKFEPHPIVELFRTGVAEMKWALSGSKKPLRAHADKAGGRTSASSPAPAFEPHPIIVLLRTGIAQMKRALAGPKKPQ</sequence>
<reference evidence="2" key="1">
    <citation type="submission" date="2020-10" db="EMBL/GenBank/DDBJ databases">
        <title>An improved Amphimedon queenslandica hologenome assembly reveals how three proteobacterial symbionts can extend the metabolic phenotypic of their marine sponge host.</title>
        <authorList>
            <person name="Degnan B."/>
            <person name="Degnan S."/>
            <person name="Xiang X."/>
        </authorList>
    </citation>
    <scope>NUCLEOTIDE SEQUENCE</scope>
    <source>
        <strain evidence="2">AqS2</strain>
    </source>
</reference>
<proteinExistence type="predicted"/>
<keyword evidence="3" id="KW-1185">Reference proteome</keyword>
<gene>
    <name evidence="2" type="ORF">ISN26_06120</name>
</gene>
<feature type="region of interest" description="Disordered" evidence="1">
    <location>
        <begin position="27"/>
        <end position="51"/>
    </location>
</feature>
<dbReference type="AlphaFoldDB" id="A0A930UH81"/>
<evidence type="ECO:0000313" key="3">
    <source>
        <dbReference type="Proteomes" id="UP000604381"/>
    </source>
</evidence>
<dbReference type="EMBL" id="JADHEI010000044">
    <property type="protein sequence ID" value="MBF2735633.1"/>
    <property type="molecule type" value="Genomic_DNA"/>
</dbReference>
<organism evidence="2 3">
    <name type="scientific">Candidatus Amphirhobacter heronislandensis</name>
    <dbReference type="NCBI Taxonomy" id="1732024"/>
    <lineage>
        <taxon>Bacteria</taxon>
        <taxon>Pseudomonadati</taxon>
        <taxon>Pseudomonadota</taxon>
        <taxon>Gammaproteobacteria</taxon>
        <taxon>Candidatus Tethybacterales</taxon>
        <taxon>Candidatus Tethybacteraceae</taxon>
        <taxon>Candidatus Amphirhobacter</taxon>
    </lineage>
</organism>
<evidence type="ECO:0000313" key="2">
    <source>
        <dbReference type="EMBL" id="MBF2735633.1"/>
    </source>
</evidence>
<name>A0A930UH81_9GAMM</name>
<accession>A0A930UH81</accession>
<dbReference type="Proteomes" id="UP000604381">
    <property type="component" value="Unassembled WGS sequence"/>
</dbReference>
<comment type="caution">
    <text evidence="2">The sequence shown here is derived from an EMBL/GenBank/DDBJ whole genome shotgun (WGS) entry which is preliminary data.</text>
</comment>
<evidence type="ECO:0000256" key="1">
    <source>
        <dbReference type="SAM" id="MobiDB-lite"/>
    </source>
</evidence>
<protein>
    <submittedName>
        <fullName evidence="2">Uncharacterized protein</fullName>
    </submittedName>
</protein>